<dbReference type="GO" id="GO:0050660">
    <property type="term" value="F:flavin adenine dinucleotide binding"/>
    <property type="evidence" value="ECO:0007669"/>
    <property type="project" value="InterPro"/>
</dbReference>
<feature type="binding site" evidence="12">
    <location>
        <position position="207"/>
    </location>
    <ligand>
        <name>NAD(+)</name>
        <dbReference type="ChEBI" id="CHEBI:57540"/>
    </ligand>
</feature>
<dbReference type="FunFam" id="3.30.390.30:FF:000001">
    <property type="entry name" value="Dihydrolipoyl dehydrogenase"/>
    <property type="match status" value="1"/>
</dbReference>
<proteinExistence type="inferred from homology"/>
<evidence type="ECO:0000256" key="2">
    <source>
        <dbReference type="ARBA" id="ARBA00012608"/>
    </source>
</evidence>
<comment type="similarity">
    <text evidence="1 14">Belongs to the class-I pyridine nucleotide-disulfide oxidoreductase family.</text>
</comment>
<dbReference type="GO" id="GO:0004148">
    <property type="term" value="F:dihydrolipoyl dehydrogenase (NADH) activity"/>
    <property type="evidence" value="ECO:0007669"/>
    <property type="project" value="UniProtKB-EC"/>
</dbReference>
<dbReference type="STRING" id="1423731.FC81_GL000924"/>
<evidence type="ECO:0000256" key="14">
    <source>
        <dbReference type="RuleBase" id="RU003692"/>
    </source>
</evidence>
<keyword evidence="7 12" id="KW-0520">NAD</keyword>
<keyword evidence="5 12" id="KW-0274">FAD</keyword>
<dbReference type="PRINTS" id="PR00368">
    <property type="entry name" value="FADPNR"/>
</dbReference>
<keyword evidence="8" id="KW-1015">Disulfide bond</keyword>
<accession>A0A0R1M363</accession>
<evidence type="ECO:0000256" key="6">
    <source>
        <dbReference type="ARBA" id="ARBA00023002"/>
    </source>
</evidence>
<dbReference type="AlphaFoldDB" id="A0A0R1M363"/>
<feature type="binding site" evidence="12">
    <location>
        <position position="274"/>
    </location>
    <ligand>
        <name>NAD(+)</name>
        <dbReference type="ChEBI" id="CHEBI:57540"/>
    </ligand>
</feature>
<dbReference type="EC" id="1.8.1.4" evidence="2 14"/>
<evidence type="ECO:0000256" key="13">
    <source>
        <dbReference type="PIRSR" id="PIRSR000350-4"/>
    </source>
</evidence>
<dbReference type="NCBIfam" id="TIGR01350">
    <property type="entry name" value="lipoamide_DH"/>
    <property type="match status" value="1"/>
</dbReference>
<dbReference type="InterPro" id="IPR023753">
    <property type="entry name" value="FAD/NAD-binding_dom"/>
</dbReference>
<dbReference type="PROSITE" id="PS00076">
    <property type="entry name" value="PYRIDINE_REDOX_1"/>
    <property type="match status" value="1"/>
</dbReference>
<dbReference type="Proteomes" id="UP000051621">
    <property type="component" value="Unassembled WGS sequence"/>
</dbReference>
<evidence type="ECO:0000256" key="7">
    <source>
        <dbReference type="ARBA" id="ARBA00023027"/>
    </source>
</evidence>
<evidence type="ECO:0000256" key="11">
    <source>
        <dbReference type="PIRSR" id="PIRSR000350-2"/>
    </source>
</evidence>
<evidence type="ECO:0000259" key="15">
    <source>
        <dbReference type="Pfam" id="PF02852"/>
    </source>
</evidence>
<feature type="active site" description="Proton acceptor" evidence="11">
    <location>
        <position position="447"/>
    </location>
</feature>
<dbReference type="Gene3D" id="3.50.50.60">
    <property type="entry name" value="FAD/NAD(P)-binding domain"/>
    <property type="match status" value="2"/>
</dbReference>
<evidence type="ECO:0000256" key="3">
    <source>
        <dbReference type="ARBA" id="ARBA00016961"/>
    </source>
</evidence>
<keyword evidence="12" id="KW-0547">Nucleotide-binding</keyword>
<comment type="miscellaneous">
    <text evidence="14">The active site is a redox-active disulfide bond.</text>
</comment>
<feature type="binding site" evidence="12">
    <location>
        <begin position="184"/>
        <end position="191"/>
    </location>
    <ligand>
        <name>NAD(+)</name>
        <dbReference type="ChEBI" id="CHEBI:57540"/>
    </ligand>
</feature>
<name>A0A0R1M363_9LACO</name>
<comment type="cofactor">
    <cofactor evidence="12 14">
        <name>FAD</name>
        <dbReference type="ChEBI" id="CHEBI:57692"/>
    </cofactor>
    <text evidence="12 14">Binds 1 FAD per subunit.</text>
</comment>
<dbReference type="InterPro" id="IPR004099">
    <property type="entry name" value="Pyr_nucl-diS_OxRdtase_dimer"/>
</dbReference>
<feature type="binding site" evidence="12">
    <location>
        <begin position="148"/>
        <end position="150"/>
    </location>
    <ligand>
        <name>FAD</name>
        <dbReference type="ChEBI" id="CHEBI:57692"/>
    </ligand>
</feature>
<dbReference type="InterPro" id="IPR036188">
    <property type="entry name" value="FAD/NAD-bd_sf"/>
</dbReference>
<feature type="domain" description="FAD/NAD(P)-binding" evidence="16">
    <location>
        <begin position="12"/>
        <end position="330"/>
    </location>
</feature>
<keyword evidence="9 14" id="KW-0676">Redox-active center</keyword>
<dbReference type="Pfam" id="PF02852">
    <property type="entry name" value="Pyr_redox_dim"/>
    <property type="match status" value="1"/>
</dbReference>
<evidence type="ECO:0000256" key="8">
    <source>
        <dbReference type="ARBA" id="ARBA00023157"/>
    </source>
</evidence>
<dbReference type="RefSeq" id="WP_057743258.1">
    <property type="nucleotide sequence ID" value="NZ_AZEF01000016.1"/>
</dbReference>
<evidence type="ECO:0000256" key="5">
    <source>
        <dbReference type="ARBA" id="ARBA00022827"/>
    </source>
</evidence>
<feature type="disulfide bond" description="Redox-active" evidence="13">
    <location>
        <begin position="47"/>
        <end position="52"/>
    </location>
</feature>
<protein>
    <recommendedName>
        <fullName evidence="3 14">Dihydrolipoyl dehydrogenase</fullName>
        <ecNumber evidence="2 14">1.8.1.4</ecNumber>
    </recommendedName>
</protein>
<dbReference type="InterPro" id="IPR016156">
    <property type="entry name" value="FAD/NAD-linked_Rdtase_dimer_sf"/>
</dbReference>
<gene>
    <name evidence="17" type="ORF">FC81_GL000924</name>
</gene>
<feature type="binding site" evidence="12">
    <location>
        <position position="56"/>
    </location>
    <ligand>
        <name>FAD</name>
        <dbReference type="ChEBI" id="CHEBI:57692"/>
    </ligand>
</feature>
<dbReference type="PANTHER" id="PTHR22912">
    <property type="entry name" value="DISULFIDE OXIDOREDUCTASE"/>
    <property type="match status" value="1"/>
</dbReference>
<sequence>MVVGDFEIELETVVVGAGPGGYVAAIRAAEKGQKVTVIEREFIGGVCLNVGCIPSKALIEAAHRYQAAMGSQDMGLRVTAATLDFKQTQKWKKEGVVDKLTGGVASLFKKHHIDVVWGSAFLKDEHSLRVINDDHAQTYTFKNLIVATGSHPIEIPNFKFAGRVLDSTGALALQEVPKELIVVGGGYIGCELASAYANLGAHVSILEGADGILANYERDLVSVVEHHFSSQHVDIYTKAMAKKAEQSDQGVTVTFEVDGKEKQLQADYCVVCVGRRANTADMGLEHLGIKIDKRGLIDVDAQGRTSVPSIYAVGDVVAGAALAHKASYEGKIAAEAISGSKATVDYHAMPAVCYTDSEIATTGLTVKEAKAQGLDVKKAQFPFAANGRAISMNSTDGFVRIVFEKQSQAIVGAQIVGPNASDMITELTLAIESGATIEDVALTIHPHPSVSEAIMDVADLGLGLPINI</sequence>
<dbReference type="InterPro" id="IPR012999">
    <property type="entry name" value="Pyr_OxRdtase_I_AS"/>
</dbReference>
<keyword evidence="4 14" id="KW-0285">Flavoprotein</keyword>
<dbReference type="SUPFAM" id="SSF55424">
    <property type="entry name" value="FAD/NAD-linked reductases, dimerisation (C-terminal) domain"/>
    <property type="match status" value="1"/>
</dbReference>
<keyword evidence="6 14" id="KW-0560">Oxidoreductase</keyword>
<evidence type="ECO:0000313" key="17">
    <source>
        <dbReference type="EMBL" id="KRL02161.1"/>
    </source>
</evidence>
<dbReference type="OrthoDB" id="9800167at2"/>
<feature type="domain" description="Pyridine nucleotide-disulphide oxidoreductase dimerisation" evidence="15">
    <location>
        <begin position="349"/>
        <end position="456"/>
    </location>
</feature>
<evidence type="ECO:0000256" key="9">
    <source>
        <dbReference type="ARBA" id="ARBA00023284"/>
    </source>
</evidence>
<dbReference type="InterPro" id="IPR006258">
    <property type="entry name" value="Lipoamide_DH"/>
</dbReference>
<dbReference type="PIRSF" id="PIRSF000350">
    <property type="entry name" value="Mercury_reductase_MerA"/>
    <property type="match status" value="1"/>
</dbReference>
<dbReference type="PANTHER" id="PTHR22912:SF160">
    <property type="entry name" value="DIHYDROLIPOYL DEHYDROGENASE"/>
    <property type="match status" value="1"/>
</dbReference>
<dbReference type="InterPro" id="IPR001100">
    <property type="entry name" value="Pyr_nuc-diS_OxRdtase"/>
</dbReference>
<dbReference type="PATRIC" id="fig|1423731.3.peg.948"/>
<keyword evidence="18" id="KW-1185">Reference proteome</keyword>
<reference evidence="17 18" key="1">
    <citation type="journal article" date="2015" name="Genome Announc.">
        <title>Expanding the biotechnology potential of lactobacilli through comparative genomics of 213 strains and associated genera.</title>
        <authorList>
            <person name="Sun Z."/>
            <person name="Harris H.M."/>
            <person name="McCann A."/>
            <person name="Guo C."/>
            <person name="Argimon S."/>
            <person name="Zhang W."/>
            <person name="Yang X."/>
            <person name="Jeffery I.B."/>
            <person name="Cooney J.C."/>
            <person name="Kagawa T.F."/>
            <person name="Liu W."/>
            <person name="Song Y."/>
            <person name="Salvetti E."/>
            <person name="Wrobel A."/>
            <person name="Rasinkangas P."/>
            <person name="Parkhill J."/>
            <person name="Rea M.C."/>
            <person name="O'Sullivan O."/>
            <person name="Ritari J."/>
            <person name="Douillard F.P."/>
            <person name="Paul Ross R."/>
            <person name="Yang R."/>
            <person name="Briner A.E."/>
            <person name="Felis G.E."/>
            <person name="de Vos W.M."/>
            <person name="Barrangou R."/>
            <person name="Klaenhammer T.R."/>
            <person name="Caufield P.W."/>
            <person name="Cui Y."/>
            <person name="Zhang H."/>
            <person name="O'Toole P.W."/>
        </authorList>
    </citation>
    <scope>NUCLEOTIDE SEQUENCE [LARGE SCALE GENOMIC DNA]</scope>
    <source>
        <strain evidence="17 18">DSM 19910</strain>
    </source>
</reference>
<evidence type="ECO:0000256" key="12">
    <source>
        <dbReference type="PIRSR" id="PIRSR000350-3"/>
    </source>
</evidence>
<dbReference type="InterPro" id="IPR050151">
    <property type="entry name" value="Class-I_Pyr_Nuc-Dis_Oxidored"/>
</dbReference>
<dbReference type="Gene3D" id="3.30.390.30">
    <property type="match status" value="1"/>
</dbReference>
<dbReference type="GO" id="GO:0006103">
    <property type="term" value="P:2-oxoglutarate metabolic process"/>
    <property type="evidence" value="ECO:0007669"/>
    <property type="project" value="TreeGrafter"/>
</dbReference>
<feature type="binding site" evidence="12">
    <location>
        <position position="315"/>
    </location>
    <ligand>
        <name>FAD</name>
        <dbReference type="ChEBI" id="CHEBI:57692"/>
    </ligand>
</feature>
<dbReference type="Pfam" id="PF07992">
    <property type="entry name" value="Pyr_redox_2"/>
    <property type="match status" value="1"/>
</dbReference>
<dbReference type="SUPFAM" id="SSF51905">
    <property type="entry name" value="FAD/NAD(P)-binding domain"/>
    <property type="match status" value="1"/>
</dbReference>
<evidence type="ECO:0000256" key="10">
    <source>
        <dbReference type="ARBA" id="ARBA00049187"/>
    </source>
</evidence>
<evidence type="ECO:0000313" key="18">
    <source>
        <dbReference type="Proteomes" id="UP000051621"/>
    </source>
</evidence>
<comment type="caution">
    <text evidence="17">The sequence shown here is derived from an EMBL/GenBank/DDBJ whole genome shotgun (WGS) entry which is preliminary data.</text>
</comment>
<dbReference type="EMBL" id="AZEF01000016">
    <property type="protein sequence ID" value="KRL02161.1"/>
    <property type="molecule type" value="Genomic_DNA"/>
</dbReference>
<dbReference type="PRINTS" id="PR00411">
    <property type="entry name" value="PNDRDTASEI"/>
</dbReference>
<evidence type="ECO:0000256" key="1">
    <source>
        <dbReference type="ARBA" id="ARBA00007532"/>
    </source>
</evidence>
<evidence type="ECO:0000256" key="4">
    <source>
        <dbReference type="ARBA" id="ARBA00022630"/>
    </source>
</evidence>
<evidence type="ECO:0000259" key="16">
    <source>
        <dbReference type="Pfam" id="PF07992"/>
    </source>
</evidence>
<organism evidence="17 18">
    <name type="scientific">Liquorilactobacillus capillatus DSM 19910</name>
    <dbReference type="NCBI Taxonomy" id="1423731"/>
    <lineage>
        <taxon>Bacteria</taxon>
        <taxon>Bacillati</taxon>
        <taxon>Bacillota</taxon>
        <taxon>Bacilli</taxon>
        <taxon>Lactobacillales</taxon>
        <taxon>Lactobacillaceae</taxon>
        <taxon>Liquorilactobacillus</taxon>
    </lineage>
</organism>
<comment type="catalytic activity">
    <reaction evidence="10 14">
        <text>N(6)-[(R)-dihydrolipoyl]-L-lysyl-[protein] + NAD(+) = N(6)-[(R)-lipoyl]-L-lysyl-[protein] + NADH + H(+)</text>
        <dbReference type="Rhea" id="RHEA:15045"/>
        <dbReference type="Rhea" id="RHEA-COMP:10474"/>
        <dbReference type="Rhea" id="RHEA-COMP:10475"/>
        <dbReference type="ChEBI" id="CHEBI:15378"/>
        <dbReference type="ChEBI" id="CHEBI:57540"/>
        <dbReference type="ChEBI" id="CHEBI:57945"/>
        <dbReference type="ChEBI" id="CHEBI:83099"/>
        <dbReference type="ChEBI" id="CHEBI:83100"/>
        <dbReference type="EC" id="1.8.1.4"/>
    </reaction>
</comment>